<dbReference type="EMBL" id="LT906454">
    <property type="protein sequence ID" value="SNV46985.1"/>
    <property type="molecule type" value="Genomic_DNA"/>
</dbReference>
<protein>
    <submittedName>
        <fullName evidence="2">Competence-induced protein Ccs4</fullName>
    </submittedName>
</protein>
<gene>
    <name evidence="2" type="ORF">SAMEA4504048_02269</name>
</gene>
<dbReference type="Proteomes" id="UP000215144">
    <property type="component" value="Chromosome 1"/>
</dbReference>
<sequence length="513" mass="58655">MITNYQENKPQDTEETHSVDTAINTRIAGLAHFYVILLSILVSSISILLPVLDGFITDSQSQNLYTGLMMSRGILPYNDIFATGGLLYYAIIAVAYLLGSNLWLLVVSFIAYYLSGRYLYKIIAYLTQSAELAVAINLLFYLFNLVLGFGGLYPIQWAFPFLLSMIWFLIRYFNQSVKDERFILFGITSALGLFIEPRLVIFWLIASFTILAFNIRRRFWARGLYQALSFIFGTILIVYTMGYFIFNEQLLTEYLKQPGLFYLSVFETGNEKLAISVPYQIGLLLFSGLLFGIGQTDSRKDKPFGILKVALTLSILVYGVYAILSKSLDAYHLLFILVQGLILISLQLASDYQSRLHNRTHRRSRRVALAKQFFFNYFTKTYLLPVVILIGLCGQLGYHYFEEIQLSHDRQEVAKFIKNNSAEDSSIYVWDDLATIYLNTDRQSASKFSLPYLYTVTSANRKNLEDDLLQDNASYIVLAKNANITDTLKDNLSRHYDAINIKDVAAFTVYQVK</sequence>
<feature type="transmembrane region" description="Helical" evidence="1">
    <location>
        <begin position="141"/>
        <end position="170"/>
    </location>
</feature>
<evidence type="ECO:0000256" key="1">
    <source>
        <dbReference type="SAM" id="Phobius"/>
    </source>
</evidence>
<dbReference type="KEGG" id="saco:SAME_02269"/>
<organism evidence="2 3">
    <name type="scientific">Streptococcus acidominimus</name>
    <dbReference type="NCBI Taxonomy" id="1326"/>
    <lineage>
        <taxon>Bacteria</taxon>
        <taxon>Bacillati</taxon>
        <taxon>Bacillota</taxon>
        <taxon>Bacilli</taxon>
        <taxon>Lactobacillales</taxon>
        <taxon>Streptococcaceae</taxon>
        <taxon>Streptococcus</taxon>
    </lineage>
</organism>
<reference evidence="2 3" key="1">
    <citation type="submission" date="2017-06" db="EMBL/GenBank/DDBJ databases">
        <authorList>
            <consortium name="Pathogen Informatics"/>
        </authorList>
    </citation>
    <scope>NUCLEOTIDE SEQUENCE [LARGE SCALE GENOMIC DNA]</scope>
    <source>
        <strain evidence="2 3">NCTC11291</strain>
    </source>
</reference>
<feature type="transmembrane region" description="Helical" evidence="1">
    <location>
        <begin position="305"/>
        <end position="324"/>
    </location>
</feature>
<dbReference type="AlphaFoldDB" id="A0A239XJQ8"/>
<feature type="transmembrane region" description="Helical" evidence="1">
    <location>
        <begin position="273"/>
        <end position="293"/>
    </location>
</feature>
<name>A0A239XJQ8_STRAI</name>
<feature type="transmembrane region" description="Helical" evidence="1">
    <location>
        <begin position="227"/>
        <end position="246"/>
    </location>
</feature>
<accession>A0A239XJQ8</accession>
<feature type="transmembrane region" description="Helical" evidence="1">
    <location>
        <begin position="330"/>
        <end position="352"/>
    </location>
</feature>
<evidence type="ECO:0000313" key="2">
    <source>
        <dbReference type="EMBL" id="SNV46985.1"/>
    </source>
</evidence>
<keyword evidence="1" id="KW-0812">Transmembrane</keyword>
<proteinExistence type="predicted"/>
<keyword evidence="1" id="KW-1133">Transmembrane helix</keyword>
<feature type="transmembrane region" description="Helical" evidence="1">
    <location>
        <begin position="373"/>
        <end position="401"/>
    </location>
</feature>
<dbReference type="OrthoDB" id="2243499at2"/>
<feature type="transmembrane region" description="Helical" evidence="1">
    <location>
        <begin position="33"/>
        <end position="56"/>
    </location>
</feature>
<evidence type="ECO:0000313" key="3">
    <source>
        <dbReference type="Proteomes" id="UP000215144"/>
    </source>
</evidence>
<keyword evidence="1" id="KW-0472">Membrane</keyword>
<feature type="transmembrane region" description="Helical" evidence="1">
    <location>
        <begin position="182"/>
        <end position="215"/>
    </location>
</feature>
<dbReference type="RefSeq" id="WP_095123587.1">
    <property type="nucleotide sequence ID" value="NZ_LT906454.1"/>
</dbReference>